<sequence>MDLCTHHQYSCLAWPGLPVFSRKTVPATGLDSLRGKTVFVRLSISFDSIFDQSFDVTTRRLEYQRSENLLKHSSAHKGENKHESVLSSHSDSQDRTN</sequence>
<evidence type="ECO:0000313" key="3">
    <source>
        <dbReference type="Proteomes" id="UP001281761"/>
    </source>
</evidence>
<comment type="caution">
    <text evidence="2">The sequence shown here is derived from an EMBL/GenBank/DDBJ whole genome shotgun (WGS) entry which is preliminary data.</text>
</comment>
<accession>A0ABQ9WWS5</accession>
<dbReference type="EMBL" id="JARBJD010000320">
    <property type="protein sequence ID" value="KAK2943958.1"/>
    <property type="molecule type" value="Genomic_DNA"/>
</dbReference>
<name>A0ABQ9WWS5_9EUKA</name>
<proteinExistence type="predicted"/>
<feature type="region of interest" description="Disordered" evidence="1">
    <location>
        <begin position="69"/>
        <end position="97"/>
    </location>
</feature>
<organism evidence="2 3">
    <name type="scientific">Blattamonas nauphoetae</name>
    <dbReference type="NCBI Taxonomy" id="2049346"/>
    <lineage>
        <taxon>Eukaryota</taxon>
        <taxon>Metamonada</taxon>
        <taxon>Preaxostyla</taxon>
        <taxon>Oxymonadida</taxon>
        <taxon>Blattamonas</taxon>
    </lineage>
</organism>
<keyword evidence="3" id="KW-1185">Reference proteome</keyword>
<gene>
    <name evidence="2" type="ORF">BLNAU_21104</name>
</gene>
<protein>
    <submittedName>
        <fullName evidence="2">Uncharacterized protein</fullName>
    </submittedName>
</protein>
<dbReference type="Proteomes" id="UP001281761">
    <property type="component" value="Unassembled WGS sequence"/>
</dbReference>
<evidence type="ECO:0000256" key="1">
    <source>
        <dbReference type="SAM" id="MobiDB-lite"/>
    </source>
</evidence>
<feature type="compositionally biased region" description="Basic and acidic residues" evidence="1">
    <location>
        <begin position="69"/>
        <end position="84"/>
    </location>
</feature>
<reference evidence="2 3" key="1">
    <citation type="journal article" date="2022" name="bioRxiv">
        <title>Genomics of Preaxostyla Flagellates Illuminates Evolutionary Transitions and the Path Towards Mitochondrial Loss.</title>
        <authorList>
            <person name="Novak L.V.F."/>
            <person name="Treitli S.C."/>
            <person name="Pyrih J."/>
            <person name="Halakuc P."/>
            <person name="Pipaliya S.V."/>
            <person name="Vacek V."/>
            <person name="Brzon O."/>
            <person name="Soukal P."/>
            <person name="Eme L."/>
            <person name="Dacks J.B."/>
            <person name="Karnkowska A."/>
            <person name="Elias M."/>
            <person name="Hampl V."/>
        </authorList>
    </citation>
    <scope>NUCLEOTIDE SEQUENCE [LARGE SCALE GENOMIC DNA]</scope>
    <source>
        <strain evidence="2">NAU3</strain>
        <tissue evidence="2">Gut</tissue>
    </source>
</reference>
<evidence type="ECO:0000313" key="2">
    <source>
        <dbReference type="EMBL" id="KAK2943958.1"/>
    </source>
</evidence>